<protein>
    <submittedName>
        <fullName evidence="2">DUF2130 domain-containing protein</fullName>
    </submittedName>
</protein>
<keyword evidence="1" id="KW-0175">Coiled coil</keyword>
<feature type="coiled-coil region" evidence="1">
    <location>
        <begin position="51"/>
        <end position="195"/>
    </location>
</feature>
<proteinExistence type="predicted"/>
<accession>A0A3E1NMV8</accession>
<dbReference type="OrthoDB" id="9765972at2"/>
<sequence length="415" mass="48500">MAYVVTCPSCGNSFDPGESIRDQVQKDLRAKMVDWQKTKDDEFKKKETEFQRQLQQQQADAERKAQLEKQQLQKELEESIRRSMTSDYENQLKMLQQSAADNEEKLKEARRKELEFLQKQQELLNREAELEINMQKRLLEERNQLSEKIRKEEMERNQVKETEFQLRLREMEKQLEDQKKLAEEMRRKAEQGSMQLQGEVQELLLEEMLQASFPFDKIEEVGKGVRGADCIQNVRNQFGQECGRIIYESKRTLSFSNDWIEKLKADMRSLGADIAVIVTQAFPKDMDRFGEKDGVYICTFAEVKSLALVLRNALIKLADSRKSQENKGDKMVMLYDYLISNEFGEQWKAIREGFMSMKLSIQRERDAMEKLWKAREKQLEKVLLNAAHIKGSIEGIAGTDAVNLTLIDDTDPLLD</sequence>
<dbReference type="Proteomes" id="UP000261284">
    <property type="component" value="Unassembled WGS sequence"/>
</dbReference>
<name>A0A3E1NMV8_9BACT</name>
<reference evidence="2 3" key="1">
    <citation type="submission" date="2018-08" db="EMBL/GenBank/DDBJ databases">
        <title>Chitinophagaceae sp. K23C18032701, a novel bacterium isolated from forest soil.</title>
        <authorList>
            <person name="Wang C."/>
        </authorList>
    </citation>
    <scope>NUCLEOTIDE SEQUENCE [LARGE SCALE GENOMIC DNA]</scope>
    <source>
        <strain evidence="2 3">K23C18032701</strain>
    </source>
</reference>
<keyword evidence="3" id="KW-1185">Reference proteome</keyword>
<dbReference type="InterPro" id="IPR019219">
    <property type="entry name" value="DUF2130"/>
</dbReference>
<organism evidence="2 3">
    <name type="scientific">Deminuibacter soli</name>
    <dbReference type="NCBI Taxonomy" id="2291815"/>
    <lineage>
        <taxon>Bacteria</taxon>
        <taxon>Pseudomonadati</taxon>
        <taxon>Bacteroidota</taxon>
        <taxon>Chitinophagia</taxon>
        <taxon>Chitinophagales</taxon>
        <taxon>Chitinophagaceae</taxon>
        <taxon>Deminuibacter</taxon>
    </lineage>
</organism>
<gene>
    <name evidence="2" type="ORF">DXN05_08780</name>
</gene>
<dbReference type="RefSeq" id="WP_116847148.1">
    <property type="nucleotide sequence ID" value="NZ_QTJU01000002.1"/>
</dbReference>
<evidence type="ECO:0000313" key="2">
    <source>
        <dbReference type="EMBL" id="RFM29164.1"/>
    </source>
</evidence>
<evidence type="ECO:0000256" key="1">
    <source>
        <dbReference type="SAM" id="Coils"/>
    </source>
</evidence>
<dbReference type="AlphaFoldDB" id="A0A3E1NMV8"/>
<evidence type="ECO:0000313" key="3">
    <source>
        <dbReference type="Proteomes" id="UP000261284"/>
    </source>
</evidence>
<dbReference type="EMBL" id="QTJU01000002">
    <property type="protein sequence ID" value="RFM29164.1"/>
    <property type="molecule type" value="Genomic_DNA"/>
</dbReference>
<comment type="caution">
    <text evidence="2">The sequence shown here is derived from an EMBL/GenBank/DDBJ whole genome shotgun (WGS) entry which is preliminary data.</text>
</comment>
<dbReference type="Pfam" id="PF09903">
    <property type="entry name" value="DUF2130"/>
    <property type="match status" value="1"/>
</dbReference>